<dbReference type="Gene3D" id="1.10.3670.10">
    <property type="entry name" value="Putative xylanase like domain"/>
    <property type="match status" value="1"/>
</dbReference>
<proteinExistence type="predicted"/>
<evidence type="ECO:0000313" key="1">
    <source>
        <dbReference type="EMBL" id="TFV94538.1"/>
    </source>
</evidence>
<sequence>MKPIYTLILFLFIGIPLNAQTVCSAESRERLEIALDLLKDLDSEKLSINELVVEIGKSFQGTPYVEKTLEIPGPEQLVIDLQGVDCTTYLETVVTLAKIAKMGEATFEAFENELEKVRYRDGKNEGYPSRLHYFSDWIYVNQQKGMLQDMSQAIGGSPYPNKPTFMSENPQFYPQLSNREYVEQLQNIEAGIGLREYYFIPKDQISQLESKIQSGDLIAITTSLSNLDMVHVGFAVEQNGRIHLMHASSANKEVEISEKPLHDYLAANRSQSGIMVARLINPSSN</sequence>
<evidence type="ECO:0000313" key="2">
    <source>
        <dbReference type="Proteomes" id="UP000297647"/>
    </source>
</evidence>
<name>A0A4Y9QRT9_9BACT</name>
<gene>
    <name evidence="1" type="ORF">E4S40_10995</name>
</gene>
<dbReference type="Proteomes" id="UP000297647">
    <property type="component" value="Unassembled WGS sequence"/>
</dbReference>
<dbReference type="SUPFAM" id="SSF54001">
    <property type="entry name" value="Cysteine proteinases"/>
    <property type="match status" value="1"/>
</dbReference>
<dbReference type="RefSeq" id="WP_135073965.1">
    <property type="nucleotide sequence ID" value="NZ_SPSB01000003.1"/>
</dbReference>
<keyword evidence="2" id="KW-1185">Reference proteome</keyword>
<accession>A0A4Y9QRT9</accession>
<dbReference type="AlphaFoldDB" id="A0A4Y9QRT9"/>
<protein>
    <submittedName>
        <fullName evidence="1">DUF1460 domain-containing protein</fullName>
    </submittedName>
</protein>
<organism evidence="1 2">
    <name type="scientific">Algoriphagus kandeliae</name>
    <dbReference type="NCBI Taxonomy" id="2562278"/>
    <lineage>
        <taxon>Bacteria</taxon>
        <taxon>Pseudomonadati</taxon>
        <taxon>Bacteroidota</taxon>
        <taxon>Cytophagia</taxon>
        <taxon>Cytophagales</taxon>
        <taxon>Cyclobacteriaceae</taxon>
        <taxon>Algoriphagus</taxon>
    </lineage>
</organism>
<reference evidence="1 2" key="1">
    <citation type="submission" date="2019-03" db="EMBL/GenBank/DDBJ databases">
        <title>Algoriphagus sp. nov, a new strain isolated from root system soil of mangrove plant Kandelia.</title>
        <authorList>
            <person name="Yin Q."/>
            <person name="Wang K."/>
            <person name="Song Z."/>
        </authorList>
    </citation>
    <scope>NUCLEOTIDE SEQUENCE [LARGE SCALE GENOMIC DNA]</scope>
    <source>
        <strain evidence="1 2">XY-J91</strain>
    </source>
</reference>
<dbReference type="Gene3D" id="2.30.260.10">
    <property type="entry name" value="putative xylanase like domain"/>
    <property type="match status" value="1"/>
</dbReference>
<dbReference type="InterPro" id="IPR010846">
    <property type="entry name" value="AmiA-like"/>
</dbReference>
<comment type="caution">
    <text evidence="1">The sequence shown here is derived from an EMBL/GenBank/DDBJ whole genome shotgun (WGS) entry which is preliminary data.</text>
</comment>
<dbReference type="Pfam" id="PF07313">
    <property type="entry name" value="AmiA-like"/>
    <property type="match status" value="1"/>
</dbReference>
<dbReference type="InterPro" id="IPR038765">
    <property type="entry name" value="Papain-like_cys_pep_sf"/>
</dbReference>
<dbReference type="OrthoDB" id="1409585at2"/>
<dbReference type="EMBL" id="SPSB01000003">
    <property type="protein sequence ID" value="TFV94538.1"/>
    <property type="molecule type" value="Genomic_DNA"/>
</dbReference>